<name>A0A3D9IX92_9BACL</name>
<organism evidence="2 3">
    <name type="scientific">Cohnella lupini</name>
    <dbReference type="NCBI Taxonomy" id="1294267"/>
    <lineage>
        <taxon>Bacteria</taxon>
        <taxon>Bacillati</taxon>
        <taxon>Bacillota</taxon>
        <taxon>Bacilli</taxon>
        <taxon>Bacillales</taxon>
        <taxon>Paenibacillaceae</taxon>
        <taxon>Cohnella</taxon>
    </lineage>
</organism>
<dbReference type="OrthoDB" id="1707591at2"/>
<comment type="caution">
    <text evidence="2">The sequence shown here is derived from an EMBL/GenBank/DDBJ whole genome shotgun (WGS) entry which is preliminary data.</text>
</comment>
<dbReference type="RefSeq" id="WP_115991162.1">
    <property type="nucleotide sequence ID" value="NZ_QRDY01000001.1"/>
</dbReference>
<feature type="chain" id="PRO_5017558471" evidence="1">
    <location>
        <begin position="31"/>
        <end position="312"/>
    </location>
</feature>
<keyword evidence="1" id="KW-0732">Signal</keyword>
<evidence type="ECO:0000256" key="1">
    <source>
        <dbReference type="SAM" id="SignalP"/>
    </source>
</evidence>
<proteinExistence type="predicted"/>
<evidence type="ECO:0000313" key="2">
    <source>
        <dbReference type="EMBL" id="RED66227.1"/>
    </source>
</evidence>
<sequence>MYKQSRRTKTMTIAAIAALAFTFQAIQVSATSLSNSYARSVETVAATSPTSIVNQFEVYLKQGQISSAFSYLEAHIKEVNRSQATLMTLHLENAVKKQLPAIQKRFEASAVQKAIGKVYKKGDSFDNVISRTKDKTLKVMFMSARDSGYQLETAEGFFFPVINYTSFKSFADWVSSDISTYIDIMSMESEHPSLKDAALLIGYQQLVNRALYQETFLSKFPHSNRANQVSNLFLKYRTLTFYGANNTPLFGYDNKLMHPNAQKAYTAMLQWNDPKSSAYLNLLQEFMYVVEENNYLLNDEVEKYRAEKVPNK</sequence>
<accession>A0A3D9IX92</accession>
<keyword evidence="3" id="KW-1185">Reference proteome</keyword>
<gene>
    <name evidence="2" type="ORF">DFP95_101725</name>
</gene>
<dbReference type="AlphaFoldDB" id="A0A3D9IX92"/>
<feature type="signal peptide" evidence="1">
    <location>
        <begin position="1"/>
        <end position="30"/>
    </location>
</feature>
<protein>
    <submittedName>
        <fullName evidence="2">Uncharacterized protein</fullName>
    </submittedName>
</protein>
<dbReference type="Proteomes" id="UP000256869">
    <property type="component" value="Unassembled WGS sequence"/>
</dbReference>
<reference evidence="2 3" key="1">
    <citation type="submission" date="2018-07" db="EMBL/GenBank/DDBJ databases">
        <title>Genomic Encyclopedia of Type Strains, Phase III (KMG-III): the genomes of soil and plant-associated and newly described type strains.</title>
        <authorList>
            <person name="Whitman W."/>
        </authorList>
    </citation>
    <scope>NUCLEOTIDE SEQUENCE [LARGE SCALE GENOMIC DNA]</scope>
    <source>
        <strain evidence="2 3">CECT 8236</strain>
    </source>
</reference>
<dbReference type="EMBL" id="QRDY01000001">
    <property type="protein sequence ID" value="RED66227.1"/>
    <property type="molecule type" value="Genomic_DNA"/>
</dbReference>
<evidence type="ECO:0000313" key="3">
    <source>
        <dbReference type="Proteomes" id="UP000256869"/>
    </source>
</evidence>